<dbReference type="GO" id="GO:0004601">
    <property type="term" value="F:peroxidase activity"/>
    <property type="evidence" value="ECO:0007669"/>
    <property type="project" value="UniProtKB-KW"/>
</dbReference>
<evidence type="ECO:0000313" key="2">
    <source>
        <dbReference type="EMBL" id="OWR44740.1"/>
    </source>
</evidence>
<evidence type="ECO:0000256" key="1">
    <source>
        <dbReference type="ARBA" id="ARBA00022559"/>
    </source>
</evidence>
<dbReference type="Pfam" id="PF03098">
    <property type="entry name" value="An_peroxidase"/>
    <property type="match status" value="1"/>
</dbReference>
<dbReference type="eggNOG" id="KOG2408">
    <property type="taxonomic scope" value="Eukaryota"/>
</dbReference>
<dbReference type="GO" id="GO:0020037">
    <property type="term" value="F:heme binding"/>
    <property type="evidence" value="ECO:0007669"/>
    <property type="project" value="InterPro"/>
</dbReference>
<dbReference type="PROSITE" id="PS50292">
    <property type="entry name" value="PEROXIDASE_3"/>
    <property type="match status" value="1"/>
</dbReference>
<keyword evidence="3" id="KW-1185">Reference proteome</keyword>
<protein>
    <submittedName>
        <fullName evidence="2">Uncharacterized protein</fullName>
    </submittedName>
</protein>
<dbReference type="PANTHER" id="PTHR11475">
    <property type="entry name" value="OXIDASE/PEROXIDASE"/>
    <property type="match status" value="1"/>
</dbReference>
<dbReference type="Gene3D" id="1.10.640.10">
    <property type="entry name" value="Haem peroxidase domain superfamily, animal type"/>
    <property type="match status" value="1"/>
</dbReference>
<accession>A0A212ETD1</accession>
<name>A0A212ETD1_DANPL</name>
<keyword evidence="1" id="KW-0560">Oxidoreductase</keyword>
<sequence length="632" mass="72914">MEIGLRSFLIISLVGFSLYSCLEPTYYDTYTGYVLSLEEVKGHIKRNSSEWCVSEVLPCNPQETRRLDGTCNNLKHPNRGASHTPTYRLLPAHYDKDFEPRKSKSGKPLSLCRKIRTSLLAEGRVPDTELTQLLLHFWVFVSSDVLSLHDTVNYILWKPYCCQERGKTDKGCIPNIIPEDDPVHRFSSIRCMNLTRPWSYQSTGCYRNDTTPERIITASPAYDLSHVYGLSLKLINEKHRSFKNGMLKFEVENNMIWPPSTKTPVNLCLLNQKPKETRCHDTPESGSNSVLGLNLFVIWTWRFHNFVASELSRINPCWSDDRLFFTARDIVIAYYMQMFYYELSPTLLGYENLLRDGVLSPFKDFRDLYKEDLLPQISIEYPVVLRWAHTITEGVLKMYDAKGNYLNETKIVDLTLRTGYLVENLEFITHGAYRQPAAKNDGVVDPDISEKGLGPHQRASDLPTSDMCKNRYFGLAPYIKYRKLCSGVDYRSFDDLIEVMDPERIEILKELYEHVEDIDLMAGIYSERYVQGGHVPLTLYCVVVEQMMRTMMSDRHWYERPNRPNAFTRNQLLQIRKASVAQMLCLVGDGVTHIQPHAFSMPGPGNEMCSCKMIEKINFWAWKDTSCGLSNA</sequence>
<evidence type="ECO:0000313" key="3">
    <source>
        <dbReference type="Proteomes" id="UP000007151"/>
    </source>
</evidence>
<dbReference type="InterPro" id="IPR037120">
    <property type="entry name" value="Haem_peroxidase_sf_animal"/>
</dbReference>
<dbReference type="InterPro" id="IPR010255">
    <property type="entry name" value="Haem_peroxidase_sf"/>
</dbReference>
<dbReference type="PANTHER" id="PTHR11475:SF86">
    <property type="entry name" value="PEROXIDASE"/>
    <property type="match status" value="1"/>
</dbReference>
<dbReference type="PROSITE" id="PS51257">
    <property type="entry name" value="PROKAR_LIPOPROTEIN"/>
    <property type="match status" value="1"/>
</dbReference>
<dbReference type="PRINTS" id="PR00457">
    <property type="entry name" value="ANPEROXIDASE"/>
</dbReference>
<keyword evidence="1" id="KW-0575">Peroxidase</keyword>
<dbReference type="AlphaFoldDB" id="A0A212ETD1"/>
<dbReference type="InterPro" id="IPR019791">
    <property type="entry name" value="Haem_peroxidase_animal"/>
</dbReference>
<dbReference type="EMBL" id="AGBW02012596">
    <property type="protein sequence ID" value="OWR44740.1"/>
    <property type="molecule type" value="Genomic_DNA"/>
</dbReference>
<dbReference type="SUPFAM" id="SSF48113">
    <property type="entry name" value="Heme-dependent peroxidases"/>
    <property type="match status" value="1"/>
</dbReference>
<comment type="caution">
    <text evidence="2">The sequence shown here is derived from an EMBL/GenBank/DDBJ whole genome shotgun (WGS) entry which is preliminary data.</text>
</comment>
<dbReference type="OrthoDB" id="823504at2759"/>
<reference evidence="2 3" key="1">
    <citation type="journal article" date="2011" name="Cell">
        <title>The monarch butterfly genome yields insights into long-distance migration.</title>
        <authorList>
            <person name="Zhan S."/>
            <person name="Merlin C."/>
            <person name="Boore J.L."/>
            <person name="Reppert S.M."/>
        </authorList>
    </citation>
    <scope>NUCLEOTIDE SEQUENCE [LARGE SCALE GENOMIC DNA]</scope>
    <source>
        <strain evidence="2">F-2</strain>
    </source>
</reference>
<dbReference type="KEGG" id="dpl:KGM_210084"/>
<dbReference type="GO" id="GO:0006979">
    <property type="term" value="P:response to oxidative stress"/>
    <property type="evidence" value="ECO:0007669"/>
    <property type="project" value="InterPro"/>
</dbReference>
<dbReference type="Proteomes" id="UP000007151">
    <property type="component" value="Unassembled WGS sequence"/>
</dbReference>
<proteinExistence type="predicted"/>
<gene>
    <name evidence="2" type="ORF">KGM_210084</name>
</gene>
<organism evidence="2 3">
    <name type="scientific">Danaus plexippus plexippus</name>
    <dbReference type="NCBI Taxonomy" id="278856"/>
    <lineage>
        <taxon>Eukaryota</taxon>
        <taxon>Metazoa</taxon>
        <taxon>Ecdysozoa</taxon>
        <taxon>Arthropoda</taxon>
        <taxon>Hexapoda</taxon>
        <taxon>Insecta</taxon>
        <taxon>Pterygota</taxon>
        <taxon>Neoptera</taxon>
        <taxon>Endopterygota</taxon>
        <taxon>Lepidoptera</taxon>
        <taxon>Glossata</taxon>
        <taxon>Ditrysia</taxon>
        <taxon>Papilionoidea</taxon>
        <taxon>Nymphalidae</taxon>
        <taxon>Danainae</taxon>
        <taxon>Danaini</taxon>
        <taxon>Danaina</taxon>
        <taxon>Danaus</taxon>
        <taxon>Danaus</taxon>
    </lineage>
</organism>